<evidence type="ECO:0000313" key="2">
    <source>
        <dbReference type="Proteomes" id="UP000789366"/>
    </source>
</evidence>
<accession>A0ACA9MBS6</accession>
<gene>
    <name evidence="1" type="ORF">SPELUC_LOCUS6335</name>
</gene>
<evidence type="ECO:0000313" key="1">
    <source>
        <dbReference type="EMBL" id="CAG8580217.1"/>
    </source>
</evidence>
<reference evidence="1" key="1">
    <citation type="submission" date="2021-06" db="EMBL/GenBank/DDBJ databases">
        <authorList>
            <person name="Kallberg Y."/>
            <person name="Tangrot J."/>
            <person name="Rosling A."/>
        </authorList>
    </citation>
    <scope>NUCLEOTIDE SEQUENCE</scope>
    <source>
        <strain evidence="1">28 12/20/2015</strain>
    </source>
</reference>
<proteinExistence type="predicted"/>
<name>A0ACA9MBS6_9GLOM</name>
<protein>
    <submittedName>
        <fullName evidence="1">7148_t:CDS:1</fullName>
    </submittedName>
</protein>
<dbReference type="EMBL" id="CAJVPW010007384">
    <property type="protein sequence ID" value="CAG8580217.1"/>
    <property type="molecule type" value="Genomic_DNA"/>
</dbReference>
<sequence length="154" mass="17642">MPCYANTIVKIKQVCQKESNNQIISVWAIGIYSIGHDDNKIKLTIYILLNSAKHDSETQAIFKREEYYTIGEKIISLCYAKVTRPKMTVLISTHLIIVNKISIMNKCSLKVSLTKTSQNMLTEINITNAIIEIVMTDYVNGQEHDYIFKIVFPH</sequence>
<comment type="caution">
    <text evidence="1">The sequence shown here is derived from an EMBL/GenBank/DDBJ whole genome shotgun (WGS) entry which is preliminary data.</text>
</comment>
<dbReference type="Proteomes" id="UP000789366">
    <property type="component" value="Unassembled WGS sequence"/>
</dbReference>
<keyword evidence="2" id="KW-1185">Reference proteome</keyword>
<organism evidence="1 2">
    <name type="scientific">Cetraspora pellucida</name>
    <dbReference type="NCBI Taxonomy" id="1433469"/>
    <lineage>
        <taxon>Eukaryota</taxon>
        <taxon>Fungi</taxon>
        <taxon>Fungi incertae sedis</taxon>
        <taxon>Mucoromycota</taxon>
        <taxon>Glomeromycotina</taxon>
        <taxon>Glomeromycetes</taxon>
        <taxon>Diversisporales</taxon>
        <taxon>Gigasporaceae</taxon>
        <taxon>Cetraspora</taxon>
    </lineage>
</organism>